<dbReference type="Pfam" id="PF10592">
    <property type="entry name" value="AIPR"/>
    <property type="match status" value="1"/>
</dbReference>
<evidence type="ECO:0000256" key="1">
    <source>
        <dbReference type="SAM" id="Coils"/>
    </source>
</evidence>
<proteinExistence type="predicted"/>
<comment type="caution">
    <text evidence="3">The sequence shown here is derived from an EMBL/GenBank/DDBJ whole genome shotgun (WGS) entry which is preliminary data.</text>
</comment>
<protein>
    <recommendedName>
        <fullName evidence="2">Abortive phage infection protein C-terminal domain-containing protein</fullName>
    </recommendedName>
</protein>
<feature type="domain" description="Abortive phage infection protein C-terminal" evidence="2">
    <location>
        <begin position="266"/>
        <end position="492"/>
    </location>
</feature>
<dbReference type="RefSeq" id="WP_179533791.1">
    <property type="nucleotide sequence ID" value="NZ_JACBYW010000001.1"/>
</dbReference>
<keyword evidence="1" id="KW-0175">Coiled coil</keyword>
<sequence>MASSGTETLVRTIFDQWRETNVSTMGKDDAWEVFVSWLLLKEYNVTLDDVQDGVVDGGNDAGIDSVYTLLEDTLLQHDSDIVEKNDVAKEYREGLNLELHIVQAKNRNAFSQNEVTKLQSILPQALDLSQELSELKREIREETRERLEIFRQTLTNLLTRRPNLSIKVWFASRGLTDNINPNVTDRAKRLRRNLEEVLPNARVNVEFTGAGELWKTYDSRSPDTLDLHCDEIMTSGESYVALAPLENYISLICEPGSDFSVRRHLFDANVRDHQGNVAVNKEIMSTLEDQSSPEFWWMNNGVTILCDEAHSVGKRFALKNIQIVNGLQTSYTIASWFKKINELDGDSQPLQEARNRKILVRIIVADNDIVRDRIIRATNRQTPVADASLRATDRIQRQIERYFESNDLFYDRRKGYYRNLGKDPGKIISISYLGQAMYAIAYGKPEVARGKPNSLLAEEARYKQAFDPGAGLQIFYWVAQVLRSADAHLQSVSQARYPERRYLAPFVAYAAVTKELGYASNHWNKLSNLVESGRKFSGDEIEEAARLVKDSLDRFTEVNSTTAADATKRQAFTQHLAEDLTK</sequence>
<keyword evidence="4" id="KW-1185">Reference proteome</keyword>
<evidence type="ECO:0000313" key="3">
    <source>
        <dbReference type="EMBL" id="NYH77214.1"/>
    </source>
</evidence>
<organism evidence="3 4">
    <name type="scientific">Actinopolyspora biskrensis</name>
    <dbReference type="NCBI Taxonomy" id="1470178"/>
    <lineage>
        <taxon>Bacteria</taxon>
        <taxon>Bacillati</taxon>
        <taxon>Actinomycetota</taxon>
        <taxon>Actinomycetes</taxon>
        <taxon>Actinopolysporales</taxon>
        <taxon>Actinopolysporaceae</taxon>
        <taxon>Actinopolyspora</taxon>
    </lineage>
</organism>
<dbReference type="InterPro" id="IPR018891">
    <property type="entry name" value="AIPR_C"/>
</dbReference>
<feature type="coiled-coil region" evidence="1">
    <location>
        <begin position="125"/>
        <end position="160"/>
    </location>
</feature>
<evidence type="ECO:0000259" key="2">
    <source>
        <dbReference type="Pfam" id="PF10592"/>
    </source>
</evidence>
<reference evidence="3 4" key="1">
    <citation type="submission" date="2020-07" db="EMBL/GenBank/DDBJ databases">
        <title>Genomic Encyclopedia of Type Strains, Phase III (KMG-III): the genomes of soil and plant-associated and newly described type strains.</title>
        <authorList>
            <person name="Whitman W."/>
        </authorList>
    </citation>
    <scope>NUCLEOTIDE SEQUENCE [LARGE SCALE GENOMIC DNA]</scope>
    <source>
        <strain evidence="3 4">CECT 8576</strain>
    </source>
</reference>
<gene>
    <name evidence="3" type="ORF">FHR84_000528</name>
</gene>
<dbReference type="AlphaFoldDB" id="A0A852YPL0"/>
<name>A0A852YPL0_9ACTN</name>
<evidence type="ECO:0000313" key="4">
    <source>
        <dbReference type="Proteomes" id="UP000548304"/>
    </source>
</evidence>
<accession>A0A852YPL0</accession>
<dbReference type="Proteomes" id="UP000548304">
    <property type="component" value="Unassembled WGS sequence"/>
</dbReference>
<dbReference type="EMBL" id="JACBYW010000001">
    <property type="protein sequence ID" value="NYH77214.1"/>
    <property type="molecule type" value="Genomic_DNA"/>
</dbReference>